<evidence type="ECO:0000259" key="7">
    <source>
        <dbReference type="Pfam" id="PF01618"/>
    </source>
</evidence>
<dbReference type="AlphaFoldDB" id="A0A6M3L6B7"/>
<evidence type="ECO:0000256" key="2">
    <source>
        <dbReference type="ARBA" id="ARBA00022475"/>
    </source>
</evidence>
<dbReference type="InterPro" id="IPR002898">
    <property type="entry name" value="MotA_ExbB_proton_chnl"/>
</dbReference>
<evidence type="ECO:0000256" key="1">
    <source>
        <dbReference type="ARBA" id="ARBA00004651"/>
    </source>
</evidence>
<evidence type="ECO:0000256" key="5">
    <source>
        <dbReference type="ARBA" id="ARBA00023136"/>
    </source>
</evidence>
<name>A0A6M3L6B7_9ZZZZ</name>
<dbReference type="Pfam" id="PF01618">
    <property type="entry name" value="MotA_ExbB"/>
    <property type="match status" value="1"/>
</dbReference>
<accession>A0A6M3L6B7</accession>
<dbReference type="EMBL" id="MT142880">
    <property type="protein sequence ID" value="QJA89943.1"/>
    <property type="molecule type" value="Genomic_DNA"/>
</dbReference>
<evidence type="ECO:0000256" key="3">
    <source>
        <dbReference type="ARBA" id="ARBA00022692"/>
    </source>
</evidence>
<keyword evidence="2" id="KW-1003">Cell membrane</keyword>
<feature type="transmembrane region" description="Helical" evidence="6">
    <location>
        <begin position="7"/>
        <end position="29"/>
    </location>
</feature>
<evidence type="ECO:0000313" key="8">
    <source>
        <dbReference type="EMBL" id="QJA89943.1"/>
    </source>
</evidence>
<sequence length="87" mass="9375">MGWFVSDLLLTLGMIGTVVGFIYMLSTAFQQLDPSNIASMKGMIGKMGTGMGTALYTTASGLICSMLLRVQLYNMNQCINEVQDAVP</sequence>
<reference evidence="8" key="1">
    <citation type="submission" date="2020-03" db="EMBL/GenBank/DDBJ databases">
        <title>The deep terrestrial virosphere.</title>
        <authorList>
            <person name="Holmfeldt K."/>
            <person name="Nilsson E."/>
            <person name="Simone D."/>
            <person name="Lopez-Fernandez M."/>
            <person name="Wu X."/>
            <person name="de Brujin I."/>
            <person name="Lundin D."/>
            <person name="Andersson A."/>
            <person name="Bertilsson S."/>
            <person name="Dopson M."/>
        </authorList>
    </citation>
    <scope>NUCLEOTIDE SEQUENCE</scope>
    <source>
        <strain evidence="8">MM415B02467</strain>
    </source>
</reference>
<feature type="domain" description="MotA/TolQ/ExbB proton channel" evidence="7">
    <location>
        <begin position="11"/>
        <end position="76"/>
    </location>
</feature>
<evidence type="ECO:0000256" key="4">
    <source>
        <dbReference type="ARBA" id="ARBA00022989"/>
    </source>
</evidence>
<proteinExistence type="predicted"/>
<organism evidence="8">
    <name type="scientific">viral metagenome</name>
    <dbReference type="NCBI Taxonomy" id="1070528"/>
    <lineage>
        <taxon>unclassified sequences</taxon>
        <taxon>metagenomes</taxon>
        <taxon>organismal metagenomes</taxon>
    </lineage>
</organism>
<gene>
    <name evidence="8" type="ORF">MM415B02467_0005</name>
</gene>
<evidence type="ECO:0000256" key="6">
    <source>
        <dbReference type="SAM" id="Phobius"/>
    </source>
</evidence>
<keyword evidence="4 6" id="KW-1133">Transmembrane helix</keyword>
<feature type="transmembrane region" description="Helical" evidence="6">
    <location>
        <begin position="49"/>
        <end position="68"/>
    </location>
</feature>
<dbReference type="GO" id="GO:0005886">
    <property type="term" value="C:plasma membrane"/>
    <property type="evidence" value="ECO:0007669"/>
    <property type="project" value="UniProtKB-SubCell"/>
</dbReference>
<protein>
    <submittedName>
        <fullName evidence="8">Putative MotA/TolQ/ExbB proton channel family protein</fullName>
    </submittedName>
</protein>
<keyword evidence="5 6" id="KW-0472">Membrane</keyword>
<comment type="subcellular location">
    <subcellularLocation>
        <location evidence="1">Cell membrane</location>
        <topology evidence="1">Multi-pass membrane protein</topology>
    </subcellularLocation>
</comment>
<keyword evidence="3 6" id="KW-0812">Transmembrane</keyword>